<organism evidence="10 11">
    <name type="scientific">Halalkalibacter okhensis</name>
    <dbReference type="NCBI Taxonomy" id="333138"/>
    <lineage>
        <taxon>Bacteria</taxon>
        <taxon>Bacillati</taxon>
        <taxon>Bacillota</taxon>
        <taxon>Bacilli</taxon>
        <taxon>Bacillales</taxon>
        <taxon>Bacillaceae</taxon>
        <taxon>Halalkalibacter</taxon>
    </lineage>
</organism>
<name>A0A0B0IG98_9BACI</name>
<dbReference type="eggNOG" id="COG1254">
    <property type="taxonomic scope" value="Bacteria"/>
</dbReference>
<dbReference type="GO" id="GO:0003998">
    <property type="term" value="F:acylphosphatase activity"/>
    <property type="evidence" value="ECO:0007669"/>
    <property type="project" value="UniProtKB-EC"/>
</dbReference>
<evidence type="ECO:0000313" key="10">
    <source>
        <dbReference type="EMBL" id="KHF39852.1"/>
    </source>
</evidence>
<dbReference type="InterPro" id="IPR036046">
    <property type="entry name" value="Acylphosphatase-like_dom_sf"/>
</dbReference>
<dbReference type="OrthoDB" id="9808093at2"/>
<dbReference type="InterPro" id="IPR017968">
    <property type="entry name" value="Acylphosphatase_CS"/>
</dbReference>
<dbReference type="Proteomes" id="UP000030832">
    <property type="component" value="Unassembled WGS sequence"/>
</dbReference>
<evidence type="ECO:0000256" key="7">
    <source>
        <dbReference type="RuleBase" id="RU000553"/>
    </source>
</evidence>
<dbReference type="EMBL" id="JRJU01000014">
    <property type="protein sequence ID" value="KHF39852.1"/>
    <property type="molecule type" value="Genomic_DNA"/>
</dbReference>
<dbReference type="PRINTS" id="PR00112">
    <property type="entry name" value="ACYLPHPHTASE"/>
</dbReference>
<dbReference type="InterPro" id="IPR001792">
    <property type="entry name" value="Acylphosphatase-like_dom"/>
</dbReference>
<proteinExistence type="inferred from homology"/>
<keyword evidence="4 6" id="KW-0378">Hydrolase</keyword>
<evidence type="ECO:0000256" key="6">
    <source>
        <dbReference type="PROSITE-ProRule" id="PRU00520"/>
    </source>
</evidence>
<protein>
    <recommendedName>
        <fullName evidence="3 6">Acylphosphatase</fullName>
        <ecNumber evidence="2 6">3.6.1.7</ecNumber>
    </recommendedName>
</protein>
<dbReference type="Gene3D" id="3.30.70.100">
    <property type="match status" value="1"/>
</dbReference>
<evidence type="ECO:0000256" key="3">
    <source>
        <dbReference type="ARBA" id="ARBA00015991"/>
    </source>
</evidence>
<evidence type="ECO:0000256" key="1">
    <source>
        <dbReference type="ARBA" id="ARBA00005614"/>
    </source>
</evidence>
<keyword evidence="11" id="KW-1185">Reference proteome</keyword>
<comment type="catalytic activity">
    <reaction evidence="5 6 7">
        <text>an acyl phosphate + H2O = a carboxylate + phosphate + H(+)</text>
        <dbReference type="Rhea" id="RHEA:14965"/>
        <dbReference type="ChEBI" id="CHEBI:15377"/>
        <dbReference type="ChEBI" id="CHEBI:15378"/>
        <dbReference type="ChEBI" id="CHEBI:29067"/>
        <dbReference type="ChEBI" id="CHEBI:43474"/>
        <dbReference type="ChEBI" id="CHEBI:59918"/>
        <dbReference type="EC" id="3.6.1.7"/>
    </reaction>
</comment>
<feature type="active site" evidence="6">
    <location>
        <position position="36"/>
    </location>
</feature>
<dbReference type="InterPro" id="IPR020456">
    <property type="entry name" value="Acylphosphatase"/>
</dbReference>
<reference evidence="10 11" key="1">
    <citation type="submission" date="2014-09" db="EMBL/GenBank/DDBJ databases">
        <title>Genome sequencing and annotation of Bacillus Okhensis strain Kh10-101T.</title>
        <authorList>
            <person name="Prakash J.S."/>
        </authorList>
    </citation>
    <scope>NUCLEOTIDE SEQUENCE [LARGE SCALE GENOMIC DNA]</scope>
    <source>
        <strain evidence="11">Kh10-101T</strain>
    </source>
</reference>
<dbReference type="PANTHER" id="PTHR10029:SF3">
    <property type="entry name" value="ACYLPHOSPHATASE-RELATED"/>
    <property type="match status" value="1"/>
</dbReference>
<dbReference type="Pfam" id="PF00708">
    <property type="entry name" value="Acylphosphatase"/>
    <property type="match status" value="1"/>
</dbReference>
<dbReference type="SUPFAM" id="SSF54975">
    <property type="entry name" value="Acylphosphatase/BLUF domain-like"/>
    <property type="match status" value="1"/>
</dbReference>
<evidence type="ECO:0000256" key="2">
    <source>
        <dbReference type="ARBA" id="ARBA00012150"/>
    </source>
</evidence>
<accession>A0A0B0IG98</accession>
<dbReference type="RefSeq" id="WP_034629317.1">
    <property type="nucleotide sequence ID" value="NZ_JRJU01000014.1"/>
</dbReference>
<evidence type="ECO:0000256" key="4">
    <source>
        <dbReference type="ARBA" id="ARBA00022801"/>
    </source>
</evidence>
<sequence length="94" mass="10654">MVRYFIKVKGKVQGVGFRKYTKKIAKRYNVVGWVRNVADGTVEAEIQGKVNGVDQVIKALNRGSSSSKVRSIEVNKMKGLKKYNSFKIIYNLKV</sequence>
<dbReference type="PROSITE" id="PS00150">
    <property type="entry name" value="ACYLPHOSPHATASE_1"/>
    <property type="match status" value="1"/>
</dbReference>
<feature type="active site" evidence="6">
    <location>
        <position position="18"/>
    </location>
</feature>
<evidence type="ECO:0000313" key="11">
    <source>
        <dbReference type="Proteomes" id="UP000030832"/>
    </source>
</evidence>
<dbReference type="STRING" id="333138.LQ50_12350"/>
<evidence type="ECO:0000256" key="5">
    <source>
        <dbReference type="ARBA" id="ARBA00047645"/>
    </source>
</evidence>
<dbReference type="PANTHER" id="PTHR10029">
    <property type="entry name" value="ACYLPHOSPHATASE"/>
    <property type="match status" value="1"/>
</dbReference>
<dbReference type="EC" id="3.6.1.7" evidence="2 6"/>
<dbReference type="PROSITE" id="PS51160">
    <property type="entry name" value="ACYLPHOSPHATASE_3"/>
    <property type="match status" value="1"/>
</dbReference>
<gene>
    <name evidence="10" type="ORF">LQ50_12350</name>
</gene>
<dbReference type="AlphaFoldDB" id="A0A0B0IG98"/>
<feature type="domain" description="Acylphosphatase-like" evidence="9">
    <location>
        <begin position="3"/>
        <end position="90"/>
    </location>
</feature>
<comment type="similarity">
    <text evidence="1 8">Belongs to the acylphosphatase family.</text>
</comment>
<evidence type="ECO:0000259" key="9">
    <source>
        <dbReference type="PROSITE" id="PS51160"/>
    </source>
</evidence>
<evidence type="ECO:0000256" key="8">
    <source>
        <dbReference type="RuleBase" id="RU004168"/>
    </source>
</evidence>
<dbReference type="PROSITE" id="PS00151">
    <property type="entry name" value="ACYLPHOSPHATASE_2"/>
    <property type="match status" value="1"/>
</dbReference>
<comment type="caution">
    <text evidence="10">The sequence shown here is derived from an EMBL/GenBank/DDBJ whole genome shotgun (WGS) entry which is preliminary data.</text>
</comment>